<dbReference type="Gene3D" id="3.40.220.10">
    <property type="entry name" value="Leucine Aminopeptidase, subunit E, domain 1"/>
    <property type="match status" value="1"/>
</dbReference>
<reference evidence="2" key="1">
    <citation type="submission" date="2022-11" db="UniProtKB">
        <authorList>
            <consortium name="WormBaseParasite"/>
        </authorList>
    </citation>
    <scope>IDENTIFICATION</scope>
</reference>
<keyword evidence="1" id="KW-1185">Reference proteome</keyword>
<evidence type="ECO:0000313" key="2">
    <source>
        <dbReference type="WBParaSite" id="PSU_v2.g4445.t1"/>
    </source>
</evidence>
<dbReference type="AlphaFoldDB" id="A0A914YV14"/>
<accession>A0A914YV14</accession>
<dbReference type="WBParaSite" id="PSU_v2.g4445.t1">
    <property type="protein sequence ID" value="PSU_v2.g4445.t1"/>
    <property type="gene ID" value="PSU_v2.g4445"/>
</dbReference>
<name>A0A914YV14_9BILA</name>
<sequence>MKTLLEINFLRVIVGTIRHLANDANNYVFHNKMSDDLLLEATEGEEQIIVDDLDVKLPNDHLLGIEEGDLINSEVKEEVNDLSKIKNMLLIFEETVSITYGQPHSLVADGLVNFCMDNIHSGNDTFLQTHRLAGDDLKSACHKFRGVQAGCARITDAYGLNNNFKPLRHHSWHYSYGKYKIS</sequence>
<protein>
    <submittedName>
        <fullName evidence="2">Uncharacterized protein</fullName>
    </submittedName>
</protein>
<dbReference type="InterPro" id="IPR043472">
    <property type="entry name" value="Macro_dom-like"/>
</dbReference>
<dbReference type="SUPFAM" id="SSF52949">
    <property type="entry name" value="Macro domain-like"/>
    <property type="match status" value="1"/>
</dbReference>
<proteinExistence type="predicted"/>
<evidence type="ECO:0000313" key="1">
    <source>
        <dbReference type="Proteomes" id="UP000887577"/>
    </source>
</evidence>
<organism evidence="1 2">
    <name type="scientific">Panagrolaimus superbus</name>
    <dbReference type="NCBI Taxonomy" id="310955"/>
    <lineage>
        <taxon>Eukaryota</taxon>
        <taxon>Metazoa</taxon>
        <taxon>Ecdysozoa</taxon>
        <taxon>Nematoda</taxon>
        <taxon>Chromadorea</taxon>
        <taxon>Rhabditida</taxon>
        <taxon>Tylenchina</taxon>
        <taxon>Panagrolaimomorpha</taxon>
        <taxon>Panagrolaimoidea</taxon>
        <taxon>Panagrolaimidae</taxon>
        <taxon>Panagrolaimus</taxon>
    </lineage>
</organism>
<dbReference type="Proteomes" id="UP000887577">
    <property type="component" value="Unplaced"/>
</dbReference>